<gene>
    <name evidence="2" type="ORF">ACFSX3_05275</name>
</gene>
<comment type="caution">
    <text evidence="2">The sequence shown here is derived from an EMBL/GenBank/DDBJ whole genome shotgun (WGS) entry which is preliminary data.</text>
</comment>
<feature type="domain" description="SLH" evidence="1">
    <location>
        <begin position="92"/>
        <end position="151"/>
    </location>
</feature>
<dbReference type="RefSeq" id="WP_379258349.1">
    <property type="nucleotide sequence ID" value="NZ_JBHUKY010000013.1"/>
</dbReference>
<organism evidence="2 3">
    <name type="scientific">Paenibacillus rhizoplanae</name>
    <dbReference type="NCBI Taxonomy" id="1917181"/>
    <lineage>
        <taxon>Bacteria</taxon>
        <taxon>Bacillati</taxon>
        <taxon>Bacillota</taxon>
        <taxon>Bacilli</taxon>
        <taxon>Bacillales</taxon>
        <taxon>Paenibacillaceae</taxon>
        <taxon>Paenibacillus</taxon>
    </lineage>
</organism>
<dbReference type="PANTHER" id="PTHR43308:SF5">
    <property type="entry name" value="S-LAYER PROTEIN _ PEPTIDOGLYCAN ENDO-BETA-N-ACETYLGLUCOSAMINIDASE"/>
    <property type="match status" value="1"/>
</dbReference>
<dbReference type="EMBL" id="JBHUKY010000013">
    <property type="protein sequence ID" value="MFD2409268.1"/>
    <property type="molecule type" value="Genomic_DNA"/>
</dbReference>
<dbReference type="Proteomes" id="UP001597448">
    <property type="component" value="Unassembled WGS sequence"/>
</dbReference>
<evidence type="ECO:0000259" key="1">
    <source>
        <dbReference type="PROSITE" id="PS51272"/>
    </source>
</evidence>
<dbReference type="PANTHER" id="PTHR43308">
    <property type="entry name" value="OUTER MEMBRANE PROTEIN ALPHA-RELATED"/>
    <property type="match status" value="1"/>
</dbReference>
<proteinExistence type="predicted"/>
<keyword evidence="3" id="KW-1185">Reference proteome</keyword>
<name>A0ABW5F2H7_9BACL</name>
<dbReference type="InterPro" id="IPR001119">
    <property type="entry name" value="SLH_dom"/>
</dbReference>
<dbReference type="Pfam" id="PF00395">
    <property type="entry name" value="SLH"/>
    <property type="match status" value="3"/>
</dbReference>
<feature type="domain" description="SLH" evidence="1">
    <location>
        <begin position="28"/>
        <end position="91"/>
    </location>
</feature>
<feature type="domain" description="SLH" evidence="1">
    <location>
        <begin position="152"/>
        <end position="212"/>
    </location>
</feature>
<dbReference type="InterPro" id="IPR051465">
    <property type="entry name" value="Cell_Envelope_Struct_Comp"/>
</dbReference>
<protein>
    <submittedName>
        <fullName evidence="2">S-layer homology domain-containing protein</fullName>
    </submittedName>
</protein>
<dbReference type="PROSITE" id="PS51272">
    <property type="entry name" value="SLH"/>
    <property type="match status" value="3"/>
</dbReference>
<reference evidence="3" key="1">
    <citation type="journal article" date="2019" name="Int. J. Syst. Evol. Microbiol.">
        <title>The Global Catalogue of Microorganisms (GCM) 10K type strain sequencing project: providing services to taxonomists for standard genome sequencing and annotation.</title>
        <authorList>
            <consortium name="The Broad Institute Genomics Platform"/>
            <consortium name="The Broad Institute Genome Sequencing Center for Infectious Disease"/>
            <person name="Wu L."/>
            <person name="Ma J."/>
        </authorList>
    </citation>
    <scope>NUCLEOTIDE SEQUENCE [LARGE SCALE GENOMIC DNA]</scope>
    <source>
        <strain evidence="3">CCM 8725</strain>
    </source>
</reference>
<accession>A0ABW5F2H7</accession>
<evidence type="ECO:0000313" key="2">
    <source>
        <dbReference type="EMBL" id="MFD2409268.1"/>
    </source>
</evidence>
<evidence type="ECO:0000313" key="3">
    <source>
        <dbReference type="Proteomes" id="UP001597448"/>
    </source>
</evidence>
<sequence length="216" mass="22970">MQFISNVVDLSSVLTSLSLRIEDVKLNPAPLIFTDTTAHWANSAIGIFVKLGVVSGYPDGGFHPNASITRAEFATVLAKVFGLSETASPGSSLSDTSGHWAEASIRALQQRGVISGYQNGLFLPNREISRAEIIAMISKIIDLNSVNSPASSGFSDLDKTWNQEQIMQAAAAGIISGSGNGVFLPARQASRAEALTIVLRVLETNPELKTLLDTLK</sequence>